<dbReference type="Pfam" id="PF17107">
    <property type="entry name" value="SesA"/>
    <property type="match status" value="1"/>
</dbReference>
<dbReference type="Gene3D" id="1.25.40.10">
    <property type="entry name" value="Tetratricopeptide repeat domain"/>
    <property type="match status" value="2"/>
</dbReference>
<dbReference type="SUPFAM" id="SSF48452">
    <property type="entry name" value="TPR-like"/>
    <property type="match status" value="2"/>
</dbReference>
<dbReference type="PANTHER" id="PTHR46082">
    <property type="entry name" value="ATP/GTP-BINDING PROTEIN-RELATED"/>
    <property type="match status" value="1"/>
</dbReference>
<dbReference type="EMBL" id="KV749507">
    <property type="protein sequence ID" value="OCL09134.1"/>
    <property type="molecule type" value="Genomic_DNA"/>
</dbReference>
<dbReference type="Pfam" id="PF25000">
    <property type="entry name" value="DUF7779"/>
    <property type="match status" value="1"/>
</dbReference>
<evidence type="ECO:0000313" key="3">
    <source>
        <dbReference type="EMBL" id="OCL09134.1"/>
    </source>
</evidence>
<dbReference type="InterPro" id="IPR011990">
    <property type="entry name" value="TPR-like_helical_dom_sf"/>
</dbReference>
<gene>
    <name evidence="3" type="ORF">AOQ84DRAFT_388390</name>
</gene>
<dbReference type="InterPro" id="IPR031352">
    <property type="entry name" value="SesA"/>
</dbReference>
<feature type="domain" description="DUF7779" evidence="2">
    <location>
        <begin position="440"/>
        <end position="513"/>
    </location>
</feature>
<dbReference type="InterPro" id="IPR056681">
    <property type="entry name" value="DUF7779"/>
</dbReference>
<accession>A0A8E2JTM2</accession>
<organism evidence="3 4">
    <name type="scientific">Glonium stellatum</name>
    <dbReference type="NCBI Taxonomy" id="574774"/>
    <lineage>
        <taxon>Eukaryota</taxon>
        <taxon>Fungi</taxon>
        <taxon>Dikarya</taxon>
        <taxon>Ascomycota</taxon>
        <taxon>Pezizomycotina</taxon>
        <taxon>Dothideomycetes</taxon>
        <taxon>Pleosporomycetidae</taxon>
        <taxon>Gloniales</taxon>
        <taxon>Gloniaceae</taxon>
        <taxon>Glonium</taxon>
    </lineage>
</organism>
<evidence type="ECO:0000259" key="2">
    <source>
        <dbReference type="Pfam" id="PF25000"/>
    </source>
</evidence>
<dbReference type="Gene3D" id="3.40.50.300">
    <property type="entry name" value="P-loop containing nucleotide triphosphate hydrolases"/>
    <property type="match status" value="1"/>
</dbReference>
<reference evidence="3 4" key="1">
    <citation type="journal article" date="2016" name="Nat. Commun.">
        <title>Ectomycorrhizal ecology is imprinted in the genome of the dominant symbiotic fungus Cenococcum geophilum.</title>
        <authorList>
            <consortium name="DOE Joint Genome Institute"/>
            <person name="Peter M."/>
            <person name="Kohler A."/>
            <person name="Ohm R.A."/>
            <person name="Kuo A."/>
            <person name="Krutzmann J."/>
            <person name="Morin E."/>
            <person name="Arend M."/>
            <person name="Barry K.W."/>
            <person name="Binder M."/>
            <person name="Choi C."/>
            <person name="Clum A."/>
            <person name="Copeland A."/>
            <person name="Grisel N."/>
            <person name="Haridas S."/>
            <person name="Kipfer T."/>
            <person name="LaButti K."/>
            <person name="Lindquist E."/>
            <person name="Lipzen A."/>
            <person name="Maire R."/>
            <person name="Meier B."/>
            <person name="Mihaltcheva S."/>
            <person name="Molinier V."/>
            <person name="Murat C."/>
            <person name="Poggeler S."/>
            <person name="Quandt C.A."/>
            <person name="Sperisen C."/>
            <person name="Tritt A."/>
            <person name="Tisserant E."/>
            <person name="Crous P.W."/>
            <person name="Henrissat B."/>
            <person name="Nehls U."/>
            <person name="Egli S."/>
            <person name="Spatafora J.W."/>
            <person name="Grigoriev I.V."/>
            <person name="Martin F.M."/>
        </authorList>
    </citation>
    <scope>NUCLEOTIDE SEQUENCE [LARGE SCALE GENOMIC DNA]</scope>
    <source>
        <strain evidence="3 4">CBS 207.34</strain>
    </source>
</reference>
<dbReference type="Pfam" id="PF13424">
    <property type="entry name" value="TPR_12"/>
    <property type="match status" value="1"/>
</dbReference>
<dbReference type="PANTHER" id="PTHR46082:SF6">
    <property type="entry name" value="AAA+ ATPASE DOMAIN-CONTAINING PROTEIN-RELATED"/>
    <property type="match status" value="1"/>
</dbReference>
<dbReference type="AlphaFoldDB" id="A0A8E2JTM2"/>
<dbReference type="SUPFAM" id="SSF52540">
    <property type="entry name" value="P-loop containing nucleoside triphosphate hydrolases"/>
    <property type="match status" value="1"/>
</dbReference>
<protein>
    <recommendedName>
        <fullName evidence="5">NACHT-NTPase and P-loop NTPases N-terminal domain-containing protein</fullName>
    </recommendedName>
</protein>
<dbReference type="Proteomes" id="UP000250140">
    <property type="component" value="Unassembled WGS sequence"/>
</dbReference>
<evidence type="ECO:0008006" key="5">
    <source>
        <dbReference type="Google" id="ProtNLM"/>
    </source>
</evidence>
<dbReference type="InterPro" id="IPR053137">
    <property type="entry name" value="NLR-like"/>
</dbReference>
<dbReference type="Pfam" id="PF13374">
    <property type="entry name" value="TPR_10"/>
    <property type="match status" value="2"/>
</dbReference>
<proteinExistence type="predicted"/>
<dbReference type="OrthoDB" id="1658288at2759"/>
<sequence length="808" mass="91782">MAEAIAVVSIVSNIVQLVDFGSKVLCRLNEYQSSLGDIPESYQHIKAELPVLLDTLQQTQKEIESGSIRDETKQALLPAIEGCQVQVKLLSDVILKVLPEQGDSWGRRKRKAFSSLHYDGKVEKITTIIRKYIQTLTYYHAAVSSTLKSIPGRPEPSSTVPFRRDPDFVDRKVLGELHRKCPQPASRVALVGLGGVGKSQLVIEYSYQAQEEFPKTWVFWVHAGSPARFVEGYRKIAEVAKLPGWDEPKADVLRITYTWLCDKASGRWLMIVDNADDSNVLFRPLDEINSGVKASPQAANSLADLLPQSSHGSILITSRNQDLAYRLTGRHLDIIKVKPMGSDEALHLLRKRLPNDLMSGDAVELLEMLDYMPLAISQAAAYISQRAPRVTISKYLRHLRQGDKDRADLLNKDVGDTRRDTGASNSIISTWQISFEHIRKNMPTAARLLSLMCLFDRQGIPESLVRHNYHEDGDTEPKFEEDLYTLASYSLIGMNSKGEEFEMHRLVQLSTKKWLELYNELEYWKEKYVKLLDDAYPAIDYKNWKASQALFPHAAAALDYRPMRKHYVGHWSVVMIKASWYTAQIGRHEEAEKMSRRLLEGVEIALGSEAVVTLDSVIWLAAVLNGQTKLEEAEKLMLETVEKSKRVLGLEHWTTLEAMRQLAWTLGGQGRWNEAEEPGLQVLETTKRVFGEEAEWTLDSMSTLASMYYGQGKFEKAKDLQDLVVETYAKTLGEDDRKTLTEMGHLALILKEQDQLAEAISLMDKYHQFWKQKLGGDHPETAKCLDLLQEWREEYSQVHSKSDKTVNE</sequence>
<name>A0A8E2JTM2_9PEZI</name>
<keyword evidence="4" id="KW-1185">Reference proteome</keyword>
<dbReference type="InterPro" id="IPR027417">
    <property type="entry name" value="P-loop_NTPase"/>
</dbReference>
<evidence type="ECO:0000259" key="1">
    <source>
        <dbReference type="Pfam" id="PF17107"/>
    </source>
</evidence>
<evidence type="ECO:0000313" key="4">
    <source>
        <dbReference type="Proteomes" id="UP000250140"/>
    </source>
</evidence>
<feature type="domain" description="NACHT-NTPase and P-loop NTPases N-terminal" evidence="1">
    <location>
        <begin position="11"/>
        <end position="136"/>
    </location>
</feature>